<name>A0A401SNR6_CHIPU</name>
<evidence type="ECO:0000256" key="2">
    <source>
        <dbReference type="ARBA" id="ARBA00006175"/>
    </source>
</evidence>
<dbReference type="PANTHER" id="PTHR43829">
    <property type="entry name" value="AQUAPORIN OR AQUAGLYCEROPORIN RELATED"/>
    <property type="match status" value="1"/>
</dbReference>
<dbReference type="Proteomes" id="UP000287033">
    <property type="component" value="Unassembled WGS sequence"/>
</dbReference>
<comment type="subcellular location">
    <subcellularLocation>
        <location evidence="1">Membrane</location>
        <topology evidence="1">Multi-pass membrane protein</topology>
    </subcellularLocation>
</comment>
<evidence type="ECO:0000256" key="1">
    <source>
        <dbReference type="ARBA" id="ARBA00004141"/>
    </source>
</evidence>
<dbReference type="OMA" id="MQPEMEQ"/>
<dbReference type="GO" id="GO:0015250">
    <property type="term" value="F:water channel activity"/>
    <property type="evidence" value="ECO:0007669"/>
    <property type="project" value="TreeGrafter"/>
</dbReference>
<keyword evidence="6 11" id="KW-0472">Membrane</keyword>
<dbReference type="FunFam" id="1.20.1080.10:FF:000005">
    <property type="entry name" value="Aquaporin 3"/>
    <property type="match status" value="1"/>
</dbReference>
<evidence type="ECO:0000313" key="13">
    <source>
        <dbReference type="Proteomes" id="UP000287033"/>
    </source>
</evidence>
<evidence type="ECO:0000256" key="5">
    <source>
        <dbReference type="ARBA" id="ARBA00022989"/>
    </source>
</evidence>
<comment type="catalytic activity">
    <reaction evidence="8">
        <text>H2O(in) = H2O(out)</text>
        <dbReference type="Rhea" id="RHEA:29667"/>
        <dbReference type="ChEBI" id="CHEBI:15377"/>
    </reaction>
</comment>
<dbReference type="GO" id="GO:0015204">
    <property type="term" value="F:urea transmembrane transporter activity"/>
    <property type="evidence" value="ECO:0007669"/>
    <property type="project" value="TreeGrafter"/>
</dbReference>
<feature type="transmembrane region" description="Helical" evidence="11">
    <location>
        <begin position="102"/>
        <end position="123"/>
    </location>
</feature>
<dbReference type="PANTHER" id="PTHR43829:SF29">
    <property type="entry name" value="AQUAPORIN 9"/>
    <property type="match status" value="1"/>
</dbReference>
<evidence type="ECO:0000256" key="4">
    <source>
        <dbReference type="ARBA" id="ARBA00022692"/>
    </source>
</evidence>
<dbReference type="InterPro" id="IPR015685">
    <property type="entry name" value="Aquaporin_9"/>
</dbReference>
<accession>A0A401SNR6</accession>
<dbReference type="PRINTS" id="PR02021">
    <property type="entry name" value="AQUAPORIN9"/>
</dbReference>
<feature type="transmembrane region" description="Helical" evidence="11">
    <location>
        <begin position="240"/>
        <end position="264"/>
    </location>
</feature>
<keyword evidence="4 10" id="KW-0812">Transmembrane</keyword>
<evidence type="ECO:0000256" key="11">
    <source>
        <dbReference type="SAM" id="Phobius"/>
    </source>
</evidence>
<comment type="caution">
    <text evidence="12">The sequence shown here is derived from an EMBL/GenBank/DDBJ whole genome shotgun (WGS) entry which is preliminary data.</text>
</comment>
<dbReference type="InterPro" id="IPR022357">
    <property type="entry name" value="MIP_CS"/>
</dbReference>
<dbReference type="AlphaFoldDB" id="A0A401SNR6"/>
<dbReference type="PROSITE" id="PS00221">
    <property type="entry name" value="MIP"/>
    <property type="match status" value="1"/>
</dbReference>
<organism evidence="12 13">
    <name type="scientific">Chiloscyllium punctatum</name>
    <name type="common">Brownbanded bambooshark</name>
    <name type="synonym">Hemiscyllium punctatum</name>
    <dbReference type="NCBI Taxonomy" id="137246"/>
    <lineage>
        <taxon>Eukaryota</taxon>
        <taxon>Metazoa</taxon>
        <taxon>Chordata</taxon>
        <taxon>Craniata</taxon>
        <taxon>Vertebrata</taxon>
        <taxon>Chondrichthyes</taxon>
        <taxon>Elasmobranchii</taxon>
        <taxon>Galeomorphii</taxon>
        <taxon>Galeoidea</taxon>
        <taxon>Orectolobiformes</taxon>
        <taxon>Hemiscylliidae</taxon>
        <taxon>Chiloscyllium</taxon>
    </lineage>
</organism>
<comment type="similarity">
    <text evidence="2 10">Belongs to the MIP/aquaporin (TC 1.A.8) family.</text>
</comment>
<dbReference type="CDD" id="cd00333">
    <property type="entry name" value="MIP"/>
    <property type="match status" value="1"/>
</dbReference>
<evidence type="ECO:0000256" key="8">
    <source>
        <dbReference type="ARBA" id="ARBA00034651"/>
    </source>
</evidence>
<dbReference type="InterPro" id="IPR000425">
    <property type="entry name" value="MIP"/>
</dbReference>
<proteinExistence type="inferred from homology"/>
<dbReference type="InterPro" id="IPR050363">
    <property type="entry name" value="MIP/Aquaporin"/>
</dbReference>
<dbReference type="GO" id="GO:0016323">
    <property type="term" value="C:basolateral plasma membrane"/>
    <property type="evidence" value="ECO:0007669"/>
    <property type="project" value="TreeGrafter"/>
</dbReference>
<keyword evidence="3 10" id="KW-0813">Transport</keyword>
<sequence length="299" mass="32114">METQSQKHSLIDKCKLKNRWIKEGLAEFLGTFILILFGCGSLAQSILSRGVYGNMLTVAIGFPFGITIAVYATIGVSGAHLNPAISLSMCVLGRLQWLKLPVYCFSQLVGAFVGSAAVFGLYYDAFMAFDDGNFAITGQNATAQIFSSYPASHLSFANGFADQMVGTAALLFSILAILDSKNNCVPKGLEPVVIGLIIMVIGLSMGYNCGGPINPARDLGPRLFTAVAGWGLEVFTAGNGWWWVPVIAPLIGGVLGTAIYVLIIELHHMDTTLKENHCTSEQQAEGKAKYEMITIQCNK</sequence>
<evidence type="ECO:0000256" key="3">
    <source>
        <dbReference type="ARBA" id="ARBA00022448"/>
    </source>
</evidence>
<dbReference type="GO" id="GO:0015254">
    <property type="term" value="F:glycerol channel activity"/>
    <property type="evidence" value="ECO:0007669"/>
    <property type="project" value="TreeGrafter"/>
</dbReference>
<evidence type="ECO:0000256" key="7">
    <source>
        <dbReference type="ARBA" id="ARBA00033993"/>
    </source>
</evidence>
<feature type="transmembrane region" description="Helical" evidence="11">
    <location>
        <begin position="59"/>
        <end position="81"/>
    </location>
</feature>
<evidence type="ECO:0008006" key="14">
    <source>
        <dbReference type="Google" id="ProtNLM"/>
    </source>
</evidence>
<dbReference type="InterPro" id="IPR023271">
    <property type="entry name" value="Aquaporin-like"/>
</dbReference>
<dbReference type="Pfam" id="PF00230">
    <property type="entry name" value="MIP"/>
    <property type="match status" value="1"/>
</dbReference>
<dbReference type="STRING" id="137246.A0A401SNR6"/>
<keyword evidence="5 11" id="KW-1133">Transmembrane helix</keyword>
<dbReference type="PRINTS" id="PR00783">
    <property type="entry name" value="MINTRINSICP"/>
</dbReference>
<feature type="transmembrane region" description="Helical" evidence="11">
    <location>
        <begin position="25"/>
        <end position="47"/>
    </location>
</feature>
<evidence type="ECO:0000256" key="6">
    <source>
        <dbReference type="ARBA" id="ARBA00023136"/>
    </source>
</evidence>
<feature type="transmembrane region" description="Helical" evidence="11">
    <location>
        <begin position="189"/>
        <end position="207"/>
    </location>
</feature>
<dbReference type="Gene3D" id="1.20.1080.10">
    <property type="entry name" value="Glycerol uptake facilitator protein"/>
    <property type="match status" value="1"/>
</dbReference>
<dbReference type="SUPFAM" id="SSF81338">
    <property type="entry name" value="Aquaporin-like"/>
    <property type="match status" value="1"/>
</dbReference>
<dbReference type="NCBIfam" id="TIGR00861">
    <property type="entry name" value="MIP"/>
    <property type="match status" value="1"/>
</dbReference>
<comment type="catalytic activity">
    <reaction evidence="9">
        <text>glycerol(in) = glycerol(out)</text>
        <dbReference type="Rhea" id="RHEA:29675"/>
        <dbReference type="ChEBI" id="CHEBI:17754"/>
    </reaction>
</comment>
<feature type="transmembrane region" description="Helical" evidence="11">
    <location>
        <begin position="156"/>
        <end position="177"/>
    </location>
</feature>
<evidence type="ECO:0000256" key="10">
    <source>
        <dbReference type="RuleBase" id="RU000477"/>
    </source>
</evidence>
<reference evidence="12 13" key="1">
    <citation type="journal article" date="2018" name="Nat. Ecol. Evol.">
        <title>Shark genomes provide insights into elasmobranch evolution and the origin of vertebrates.</title>
        <authorList>
            <person name="Hara Y"/>
            <person name="Yamaguchi K"/>
            <person name="Onimaru K"/>
            <person name="Kadota M"/>
            <person name="Koyanagi M"/>
            <person name="Keeley SD"/>
            <person name="Tatsumi K"/>
            <person name="Tanaka K"/>
            <person name="Motone F"/>
            <person name="Kageyama Y"/>
            <person name="Nozu R"/>
            <person name="Adachi N"/>
            <person name="Nishimura O"/>
            <person name="Nakagawa R"/>
            <person name="Tanegashima C"/>
            <person name="Kiyatake I"/>
            <person name="Matsumoto R"/>
            <person name="Murakumo K"/>
            <person name="Nishida K"/>
            <person name="Terakita A"/>
            <person name="Kuratani S"/>
            <person name="Sato K"/>
            <person name="Hyodo S Kuraku.S."/>
        </authorList>
    </citation>
    <scope>NUCLEOTIDE SEQUENCE [LARGE SCALE GENOMIC DNA]</scope>
</reference>
<evidence type="ECO:0000313" key="12">
    <source>
        <dbReference type="EMBL" id="GCC32045.1"/>
    </source>
</evidence>
<evidence type="ECO:0000256" key="9">
    <source>
        <dbReference type="ARBA" id="ARBA00049405"/>
    </source>
</evidence>
<comment type="catalytic activity">
    <reaction evidence="7">
        <text>urea(in) = urea(out)</text>
        <dbReference type="Rhea" id="RHEA:32799"/>
        <dbReference type="ChEBI" id="CHEBI:16199"/>
    </reaction>
</comment>
<protein>
    <recommendedName>
        <fullName evidence="14">Aquaporin-9</fullName>
    </recommendedName>
</protein>
<gene>
    <name evidence="12" type="ORF">chiPu_0010505</name>
</gene>
<keyword evidence="13" id="KW-1185">Reference proteome</keyword>
<dbReference type="EMBL" id="BEZZ01000409">
    <property type="protein sequence ID" value="GCC32045.1"/>
    <property type="molecule type" value="Genomic_DNA"/>
</dbReference>
<dbReference type="OrthoDB" id="3222at2759"/>